<dbReference type="InterPro" id="IPR004360">
    <property type="entry name" value="Glyas_Fos-R_dOase_dom"/>
</dbReference>
<dbReference type="EMBL" id="JBDKWZ010000001">
    <property type="protein sequence ID" value="MEN7546354.1"/>
    <property type="molecule type" value="Genomic_DNA"/>
</dbReference>
<dbReference type="InterPro" id="IPR050383">
    <property type="entry name" value="GlyoxalaseI/FosfomycinResist"/>
</dbReference>
<dbReference type="SUPFAM" id="SSF54593">
    <property type="entry name" value="Glyoxalase/Bleomycin resistance protein/Dihydroxybiphenyl dioxygenase"/>
    <property type="match status" value="1"/>
</dbReference>
<dbReference type="PANTHER" id="PTHR21366:SF22">
    <property type="entry name" value="VOC DOMAIN-CONTAINING PROTEIN"/>
    <property type="match status" value="1"/>
</dbReference>
<dbReference type="PROSITE" id="PS51819">
    <property type="entry name" value="VOC"/>
    <property type="match status" value="1"/>
</dbReference>
<dbReference type="Pfam" id="PF00903">
    <property type="entry name" value="Glyoxalase"/>
    <property type="match status" value="1"/>
</dbReference>
<dbReference type="PANTHER" id="PTHR21366">
    <property type="entry name" value="GLYOXALASE FAMILY PROTEIN"/>
    <property type="match status" value="1"/>
</dbReference>
<dbReference type="InterPro" id="IPR029068">
    <property type="entry name" value="Glyas_Bleomycin-R_OHBP_Dase"/>
</dbReference>
<reference evidence="2 3" key="1">
    <citation type="submission" date="2024-04" db="EMBL/GenBank/DDBJ databases">
        <title>Novel genus in family Flammeovirgaceae.</title>
        <authorList>
            <person name="Nguyen T.H."/>
            <person name="Vuong T.Q."/>
            <person name="Le H."/>
            <person name="Kim S.-G."/>
        </authorList>
    </citation>
    <scope>NUCLEOTIDE SEQUENCE [LARGE SCALE GENOMIC DNA]</scope>
    <source>
        <strain evidence="2 3">JCM 23209</strain>
    </source>
</reference>
<keyword evidence="3" id="KW-1185">Reference proteome</keyword>
<sequence>MKFTRIKETCLYVQDLDRTQHFYQEVLGFDLISRAEKRHVFFRVGHSVLLCFLPEATSSDKHLPPHYALGKIHLAFECPEKDYEQWKVKLQQKDIAITHEHHWWGEQWSFYFEDPDGHVLEVVKPGLWGD</sequence>
<organism evidence="2 3">
    <name type="scientific">Rapidithrix thailandica</name>
    <dbReference type="NCBI Taxonomy" id="413964"/>
    <lineage>
        <taxon>Bacteria</taxon>
        <taxon>Pseudomonadati</taxon>
        <taxon>Bacteroidota</taxon>
        <taxon>Cytophagia</taxon>
        <taxon>Cytophagales</taxon>
        <taxon>Flammeovirgaceae</taxon>
        <taxon>Rapidithrix</taxon>
    </lineage>
</organism>
<evidence type="ECO:0000259" key="1">
    <source>
        <dbReference type="PROSITE" id="PS51819"/>
    </source>
</evidence>
<name>A0AAW9S0B0_9BACT</name>
<proteinExistence type="predicted"/>
<dbReference type="Proteomes" id="UP001403385">
    <property type="component" value="Unassembled WGS sequence"/>
</dbReference>
<protein>
    <submittedName>
        <fullName evidence="2">VOC family protein</fullName>
    </submittedName>
</protein>
<dbReference type="Gene3D" id="3.10.180.10">
    <property type="entry name" value="2,3-Dihydroxybiphenyl 1,2-Dioxygenase, domain 1"/>
    <property type="match status" value="1"/>
</dbReference>
<dbReference type="RefSeq" id="WP_346819142.1">
    <property type="nucleotide sequence ID" value="NZ_JBDKWZ010000001.1"/>
</dbReference>
<evidence type="ECO:0000313" key="2">
    <source>
        <dbReference type="EMBL" id="MEN7546354.1"/>
    </source>
</evidence>
<feature type="domain" description="VOC" evidence="1">
    <location>
        <begin position="5"/>
        <end position="125"/>
    </location>
</feature>
<evidence type="ECO:0000313" key="3">
    <source>
        <dbReference type="Proteomes" id="UP001403385"/>
    </source>
</evidence>
<dbReference type="InterPro" id="IPR037523">
    <property type="entry name" value="VOC_core"/>
</dbReference>
<comment type="caution">
    <text evidence="2">The sequence shown here is derived from an EMBL/GenBank/DDBJ whole genome shotgun (WGS) entry which is preliminary data.</text>
</comment>
<accession>A0AAW9S0B0</accession>
<gene>
    <name evidence="2" type="ORF">AAG747_00450</name>
</gene>
<dbReference type="AlphaFoldDB" id="A0AAW9S0B0"/>